<sequence>MSPMKKTMYNVANAFDTYRNQLNDDTESSAMRISVCQNFDSQYIDKDNSDLNCERAIKYLSYLKEFESLNYRDQGFRYLCYWIYSDVLKRKESFENTLNLYNEFHRKYEEFDDHKFDEYLKQFSTYMLENLIKLTDLYKMFNAFKGNGGNSCTNHDQVQQCAQKYIIYADECYSGDDTDFCDELENFKQTYENYLKSVKCPESVPKILPPIKRYNVAAIISIPFSIILDENIISLPSSLNYRHLNNYRYDLYGDDMKCDQLQDDLKKRHLSIENFCLKLTGILKKFDNLEITSLSNNDRCSVVIYWMYDTIFKDIIDKKVYDDILPVIGYISNIWQHVHEEKKCPFRGNLTDKGVFYKMKMLYYYGIDYDSIVAQKSNLLFECTEDYSSYIKAYVQTYNDIEGECKGNSSPLYCSVLEEIKRIKNKNDLSKLEICTPLPKEGHEDRSEMGDHNSKEEEAETSYAPSTSGSKVGLPVVFSLLGILFISSIFYKFTPFGPWIRSHVLKNVNESYDVGEEETENILESSYEFSNINSSSNGHNIGYQSVENF</sequence>
<reference evidence="4" key="1">
    <citation type="submission" date="2016-05" db="EMBL/GenBank/DDBJ databases">
        <authorList>
            <person name="Naeem Raeece"/>
        </authorList>
    </citation>
    <scope>NUCLEOTIDE SEQUENCE [LARGE SCALE GENOMIC DNA]</scope>
</reference>
<feature type="compositionally biased region" description="Basic and acidic residues" evidence="1">
    <location>
        <begin position="440"/>
        <end position="456"/>
    </location>
</feature>
<evidence type="ECO:0000256" key="2">
    <source>
        <dbReference type="SAM" id="Phobius"/>
    </source>
</evidence>
<evidence type="ECO:0000313" key="4">
    <source>
        <dbReference type="Proteomes" id="UP000078555"/>
    </source>
</evidence>
<dbReference type="AlphaFoldDB" id="A0A1A9AM65"/>
<evidence type="ECO:0000256" key="1">
    <source>
        <dbReference type="SAM" id="MobiDB-lite"/>
    </source>
</evidence>
<organism evidence="3 4">
    <name type="scientific">Plasmodium ovale wallikeri</name>
    <dbReference type="NCBI Taxonomy" id="864142"/>
    <lineage>
        <taxon>Eukaryota</taxon>
        <taxon>Sar</taxon>
        <taxon>Alveolata</taxon>
        <taxon>Apicomplexa</taxon>
        <taxon>Aconoidasida</taxon>
        <taxon>Haemosporida</taxon>
        <taxon>Plasmodiidae</taxon>
        <taxon>Plasmodium</taxon>
        <taxon>Plasmodium (Plasmodium)</taxon>
    </lineage>
</organism>
<keyword evidence="2" id="KW-1133">Transmembrane helix</keyword>
<keyword evidence="4" id="KW-1185">Reference proteome</keyword>
<keyword evidence="2" id="KW-0812">Transmembrane</keyword>
<dbReference type="Proteomes" id="UP000078555">
    <property type="component" value="Unassembled WGS sequence"/>
</dbReference>
<evidence type="ECO:0000313" key="3">
    <source>
        <dbReference type="EMBL" id="SBT57304.1"/>
    </source>
</evidence>
<feature type="transmembrane region" description="Helical" evidence="2">
    <location>
        <begin position="472"/>
        <end position="491"/>
    </location>
</feature>
<dbReference type="InterPro" id="IPR008780">
    <property type="entry name" value="Plasmodium_Vir"/>
</dbReference>
<name>A0A1A9AM65_PLAOA</name>
<proteinExistence type="predicted"/>
<dbReference type="Pfam" id="PF05795">
    <property type="entry name" value="Plasmodium_Vir"/>
    <property type="match status" value="1"/>
</dbReference>
<gene>
    <name evidence="3" type="ORF">POVWA1_081050</name>
</gene>
<accession>A0A1A9AM65</accession>
<dbReference type="EMBL" id="FLRD01001426">
    <property type="protein sequence ID" value="SBT57304.1"/>
    <property type="molecule type" value="Genomic_DNA"/>
</dbReference>
<keyword evidence="2" id="KW-0472">Membrane</keyword>
<protein>
    <submittedName>
        <fullName evidence="3">PIR Superfamily Protein</fullName>
    </submittedName>
</protein>
<feature type="region of interest" description="Disordered" evidence="1">
    <location>
        <begin position="439"/>
        <end position="469"/>
    </location>
</feature>